<dbReference type="AlphaFoldDB" id="A0A813R0R2"/>
<evidence type="ECO:0000259" key="1">
    <source>
        <dbReference type="Pfam" id="PF07986"/>
    </source>
</evidence>
<evidence type="ECO:0000313" key="2">
    <source>
        <dbReference type="EMBL" id="CAF0776299.1"/>
    </source>
</evidence>
<sequence length="86" mass="10018">MDAPDLTQSQSKLPSDDHNYYLLVSWTNNEIRYIITVAIRHQCRSSSSYILTPTRPLVQLNCSNLLFAPYNTFYIKLPEHGENRIM</sequence>
<dbReference type="Proteomes" id="UP000677228">
    <property type="component" value="Unassembled WGS sequence"/>
</dbReference>
<evidence type="ECO:0000313" key="3">
    <source>
        <dbReference type="EMBL" id="CAF0886693.1"/>
    </source>
</evidence>
<dbReference type="InterPro" id="IPR016098">
    <property type="entry name" value="CAP/MinC_C"/>
</dbReference>
<dbReference type="Proteomes" id="UP000681722">
    <property type="component" value="Unassembled WGS sequence"/>
</dbReference>
<dbReference type="EMBL" id="CAJOBA010003070">
    <property type="protein sequence ID" value="CAF3669574.1"/>
    <property type="molecule type" value="Genomic_DNA"/>
</dbReference>
<organism evidence="2 6">
    <name type="scientific">Didymodactylos carnosus</name>
    <dbReference type="NCBI Taxonomy" id="1234261"/>
    <lineage>
        <taxon>Eukaryota</taxon>
        <taxon>Metazoa</taxon>
        <taxon>Spiralia</taxon>
        <taxon>Gnathifera</taxon>
        <taxon>Rotifera</taxon>
        <taxon>Eurotatoria</taxon>
        <taxon>Bdelloidea</taxon>
        <taxon>Philodinida</taxon>
        <taxon>Philodinidae</taxon>
        <taxon>Didymodactylos</taxon>
    </lineage>
</organism>
<dbReference type="Proteomes" id="UP000663829">
    <property type="component" value="Unassembled WGS sequence"/>
</dbReference>
<proteinExistence type="predicted"/>
<dbReference type="InterPro" id="IPR012945">
    <property type="entry name" value="Tubulin-bd_cofactor_C_dom"/>
</dbReference>
<dbReference type="Proteomes" id="UP000682733">
    <property type="component" value="Unassembled WGS sequence"/>
</dbReference>
<dbReference type="EMBL" id="CAJNOQ010000237">
    <property type="protein sequence ID" value="CAF0776299.1"/>
    <property type="molecule type" value="Genomic_DNA"/>
</dbReference>
<name>A0A813R0R2_9BILA</name>
<dbReference type="EMBL" id="CAJOBC010000237">
    <property type="protein sequence ID" value="CAF3558872.1"/>
    <property type="molecule type" value="Genomic_DNA"/>
</dbReference>
<evidence type="ECO:0000313" key="4">
    <source>
        <dbReference type="EMBL" id="CAF3558872.1"/>
    </source>
</evidence>
<dbReference type="Pfam" id="PF07986">
    <property type="entry name" value="TBCC"/>
    <property type="match status" value="1"/>
</dbReference>
<dbReference type="Gene3D" id="2.160.20.70">
    <property type="match status" value="1"/>
</dbReference>
<feature type="domain" description="Tubulin binding cofactor C-like" evidence="1">
    <location>
        <begin position="41"/>
        <end position="80"/>
    </location>
</feature>
<dbReference type="EMBL" id="CAJNOK010003070">
    <property type="protein sequence ID" value="CAF0886693.1"/>
    <property type="molecule type" value="Genomic_DNA"/>
</dbReference>
<dbReference type="OrthoDB" id="427777at2759"/>
<evidence type="ECO:0000313" key="6">
    <source>
        <dbReference type="Proteomes" id="UP000663829"/>
    </source>
</evidence>
<comment type="caution">
    <text evidence="2">The sequence shown here is derived from an EMBL/GenBank/DDBJ whole genome shotgun (WGS) entry which is preliminary data.</text>
</comment>
<protein>
    <recommendedName>
        <fullName evidence="1">Tubulin binding cofactor C-like domain-containing protein</fullName>
    </recommendedName>
</protein>
<evidence type="ECO:0000313" key="5">
    <source>
        <dbReference type="EMBL" id="CAF3669574.1"/>
    </source>
</evidence>
<keyword evidence="6" id="KW-1185">Reference proteome</keyword>
<gene>
    <name evidence="2" type="ORF">GPM918_LOCUS2210</name>
    <name evidence="3" type="ORF">OVA965_LOCUS8908</name>
    <name evidence="4" type="ORF">SRO942_LOCUS2210</name>
    <name evidence="5" type="ORF">TMI583_LOCUS8903</name>
</gene>
<reference evidence="2" key="1">
    <citation type="submission" date="2021-02" db="EMBL/GenBank/DDBJ databases">
        <authorList>
            <person name="Nowell W R."/>
        </authorList>
    </citation>
    <scope>NUCLEOTIDE SEQUENCE</scope>
</reference>
<accession>A0A813R0R2</accession>